<reference evidence="1 2" key="1">
    <citation type="journal article" date="2011" name="Stand. Genomic Sci.">
        <title>Complete genome sequence of the thermophilic, hydrogen-oxidizing Bacillus tusciae type strain (T2) and reclassification in the new genus, Kyrpidia gen. nov. as Kyrpidia tusciae comb. nov. and emendation of the family Alicyclobacillaceae da Costa and Rainey, 2010.</title>
        <authorList>
            <person name="Klenk H.P."/>
            <person name="Lapidus A."/>
            <person name="Chertkov O."/>
            <person name="Copeland A."/>
            <person name="Del Rio T.G."/>
            <person name="Nolan M."/>
            <person name="Lucas S."/>
            <person name="Chen F."/>
            <person name="Tice H."/>
            <person name="Cheng J.F."/>
            <person name="Han C."/>
            <person name="Bruce D."/>
            <person name="Goodwin L."/>
            <person name="Pitluck S."/>
            <person name="Pati A."/>
            <person name="Ivanova N."/>
            <person name="Mavromatis K."/>
            <person name="Daum C."/>
            <person name="Chen A."/>
            <person name="Palaniappan K."/>
            <person name="Chang Y.J."/>
            <person name="Land M."/>
            <person name="Hauser L."/>
            <person name="Jeffries C.D."/>
            <person name="Detter J.C."/>
            <person name="Rohde M."/>
            <person name="Abt B."/>
            <person name="Pukall R."/>
            <person name="Goker M."/>
            <person name="Bristow J."/>
            <person name="Markowitz V."/>
            <person name="Hugenholtz P."/>
            <person name="Eisen J.A."/>
        </authorList>
    </citation>
    <scope>NUCLEOTIDE SEQUENCE [LARGE SCALE GENOMIC DNA]</scope>
    <source>
        <strain evidence="1 2">DSM 2912</strain>
    </source>
</reference>
<dbReference type="Proteomes" id="UP000002368">
    <property type="component" value="Chromosome"/>
</dbReference>
<dbReference type="EMBL" id="CP002017">
    <property type="protein sequence ID" value="ADG05267.1"/>
    <property type="molecule type" value="Genomic_DNA"/>
</dbReference>
<proteinExistence type="predicted"/>
<dbReference type="HOGENOM" id="CLU_2990826_0_0_9"/>
<protein>
    <submittedName>
        <fullName evidence="1">Uncharacterized protein</fullName>
    </submittedName>
</protein>
<name>D5WTU7_KYRT2</name>
<organism evidence="1 2">
    <name type="scientific">Kyrpidia tusciae (strain DSM 2912 / NBRC 15312 / T2)</name>
    <name type="common">Bacillus tusciae</name>
    <dbReference type="NCBI Taxonomy" id="562970"/>
    <lineage>
        <taxon>Bacteria</taxon>
        <taxon>Bacillati</taxon>
        <taxon>Bacillota</taxon>
        <taxon>Bacilli</taxon>
        <taxon>Bacillales</taxon>
        <taxon>Alicyclobacillaceae</taxon>
        <taxon>Kyrpidia</taxon>
    </lineage>
</organism>
<accession>D5WTU7</accession>
<dbReference type="STRING" id="562970.Btus_0499"/>
<keyword evidence="2" id="KW-1185">Reference proteome</keyword>
<evidence type="ECO:0000313" key="2">
    <source>
        <dbReference type="Proteomes" id="UP000002368"/>
    </source>
</evidence>
<dbReference type="AlphaFoldDB" id="D5WTU7"/>
<evidence type="ECO:0000313" key="1">
    <source>
        <dbReference type="EMBL" id="ADG05267.1"/>
    </source>
</evidence>
<dbReference type="KEGG" id="bts:Btus_0499"/>
<sequence>MNLIDMRRNCTSGIHWFGSRLEGRVLAGLSWRGLSFVPGGPGERKEVFHWAYFRFTW</sequence>
<gene>
    <name evidence="1" type="ordered locus">Btus_0499</name>
</gene>